<dbReference type="InterPro" id="IPR000182">
    <property type="entry name" value="GNAT_dom"/>
</dbReference>
<evidence type="ECO:0000259" key="14">
    <source>
        <dbReference type="PROSITE" id="PS51186"/>
    </source>
</evidence>
<feature type="coiled-coil region" evidence="12">
    <location>
        <begin position="147"/>
        <end position="174"/>
    </location>
</feature>
<dbReference type="PANTHER" id="PTHR13355">
    <property type="entry name" value="GLUCOSAMINE 6-PHOSPHATE N-ACETYLTRANSFERASE"/>
    <property type="match status" value="1"/>
</dbReference>
<dbReference type="AlphaFoldDB" id="A0A250XBF2"/>
<reference evidence="15 16" key="1">
    <citation type="submission" date="2017-08" db="EMBL/GenBank/DDBJ databases">
        <title>Acidophilic green algal genome provides insights into adaptation to an acidic environment.</title>
        <authorList>
            <person name="Hirooka S."/>
            <person name="Hirose Y."/>
            <person name="Kanesaki Y."/>
            <person name="Higuchi S."/>
            <person name="Fujiwara T."/>
            <person name="Onuma R."/>
            <person name="Era A."/>
            <person name="Ohbayashi R."/>
            <person name="Uzuka A."/>
            <person name="Nozaki H."/>
            <person name="Yoshikawa H."/>
            <person name="Miyagishima S.Y."/>
        </authorList>
    </citation>
    <scope>NUCLEOTIDE SEQUENCE [LARGE SCALE GENOMIC DNA]</scope>
    <source>
        <strain evidence="15 16">NIES-2499</strain>
    </source>
</reference>
<feature type="domain" description="N-acetyltransferase" evidence="14">
    <location>
        <begin position="6"/>
        <end position="160"/>
    </location>
</feature>
<keyword evidence="12" id="KW-0175">Coiled coil</keyword>
<dbReference type="PANTHER" id="PTHR13355:SF11">
    <property type="entry name" value="GLUCOSAMINE 6-PHOSPHATE N-ACETYLTRANSFERASE"/>
    <property type="match status" value="1"/>
</dbReference>
<dbReference type="EC" id="2.3.1.4" evidence="6"/>
<evidence type="ECO:0000256" key="1">
    <source>
        <dbReference type="ARBA" id="ARBA00004184"/>
    </source>
</evidence>
<dbReference type="InterPro" id="IPR039143">
    <property type="entry name" value="GNPNAT1-like"/>
</dbReference>
<dbReference type="GO" id="GO:0005789">
    <property type="term" value="C:endoplasmic reticulum membrane"/>
    <property type="evidence" value="ECO:0007669"/>
    <property type="project" value="UniProtKB-SubCell"/>
</dbReference>
<dbReference type="OrthoDB" id="10039976at2759"/>
<evidence type="ECO:0000256" key="6">
    <source>
        <dbReference type="ARBA" id="ARBA00012703"/>
    </source>
</evidence>
<feature type="region of interest" description="Disordered" evidence="13">
    <location>
        <begin position="466"/>
        <end position="490"/>
    </location>
</feature>
<evidence type="ECO:0000256" key="2">
    <source>
        <dbReference type="ARBA" id="ARBA00004586"/>
    </source>
</evidence>
<dbReference type="GO" id="GO:0004343">
    <property type="term" value="F:glucosamine 6-phosphate N-acetyltransferase activity"/>
    <property type="evidence" value="ECO:0007669"/>
    <property type="project" value="UniProtKB-EC"/>
</dbReference>
<gene>
    <name evidence="15" type="ORF">CEUSTIGMA_g7847.t1</name>
</gene>
<comment type="similarity">
    <text evidence="4">Belongs to the acetyltransferase family. GNA1 subfamily.</text>
</comment>
<evidence type="ECO:0000256" key="9">
    <source>
        <dbReference type="ARBA" id="ARBA00023136"/>
    </source>
</evidence>
<evidence type="ECO:0000256" key="8">
    <source>
        <dbReference type="ARBA" id="ARBA00022824"/>
    </source>
</evidence>
<accession>A0A250XBF2</accession>
<evidence type="ECO:0000313" key="15">
    <source>
        <dbReference type="EMBL" id="GAX80408.1"/>
    </source>
</evidence>
<dbReference type="EMBL" id="BEGY01000052">
    <property type="protein sequence ID" value="GAX80408.1"/>
    <property type="molecule type" value="Genomic_DNA"/>
</dbReference>
<organism evidence="15 16">
    <name type="scientific">Chlamydomonas eustigma</name>
    <dbReference type="NCBI Taxonomy" id="1157962"/>
    <lineage>
        <taxon>Eukaryota</taxon>
        <taxon>Viridiplantae</taxon>
        <taxon>Chlorophyta</taxon>
        <taxon>core chlorophytes</taxon>
        <taxon>Chlorophyceae</taxon>
        <taxon>CS clade</taxon>
        <taxon>Chlamydomonadales</taxon>
        <taxon>Chlamydomonadaceae</taxon>
        <taxon>Chlamydomonas</taxon>
    </lineage>
</organism>
<feature type="region of interest" description="Disordered" evidence="13">
    <location>
        <begin position="631"/>
        <end position="753"/>
    </location>
</feature>
<dbReference type="GO" id="GO:0006044">
    <property type="term" value="P:N-acetylglucosamine metabolic process"/>
    <property type="evidence" value="ECO:0007669"/>
    <property type="project" value="UniProtKB-ARBA"/>
</dbReference>
<dbReference type="SUPFAM" id="SSF55729">
    <property type="entry name" value="Acyl-CoA N-acyltransferases (Nat)"/>
    <property type="match status" value="1"/>
</dbReference>
<dbReference type="PROSITE" id="PS51186">
    <property type="entry name" value="GNAT"/>
    <property type="match status" value="1"/>
</dbReference>
<dbReference type="FunFam" id="3.40.630.30:FF:000048">
    <property type="entry name" value="Glucosamine 6-phosphate N-acetyltransferase"/>
    <property type="match status" value="1"/>
</dbReference>
<feature type="compositionally biased region" description="Basic and acidic residues" evidence="13">
    <location>
        <begin position="570"/>
        <end position="579"/>
    </location>
</feature>
<dbReference type="UniPathway" id="UPA00113">
    <property type="reaction ID" value="UER00529"/>
</dbReference>
<dbReference type="InterPro" id="IPR016181">
    <property type="entry name" value="Acyl_CoA_acyltransferase"/>
</dbReference>
<dbReference type="Proteomes" id="UP000232323">
    <property type="component" value="Unassembled WGS sequence"/>
</dbReference>
<keyword evidence="9" id="KW-0472">Membrane</keyword>
<keyword evidence="10" id="KW-0012">Acyltransferase</keyword>
<dbReference type="Pfam" id="PF00583">
    <property type="entry name" value="Acetyltransf_1"/>
    <property type="match status" value="1"/>
</dbReference>
<evidence type="ECO:0000256" key="13">
    <source>
        <dbReference type="SAM" id="MobiDB-lite"/>
    </source>
</evidence>
<evidence type="ECO:0000256" key="4">
    <source>
        <dbReference type="ARBA" id="ARBA00006048"/>
    </source>
</evidence>
<comment type="caution">
    <text evidence="15">The sequence shown here is derived from an EMBL/GenBank/DDBJ whole genome shotgun (WGS) entry which is preliminary data.</text>
</comment>
<comment type="pathway">
    <text evidence="3">Nucleotide-sugar biosynthesis; UDP-N-acetyl-alpha-D-glucosamine biosynthesis; N-acetyl-alpha-D-glucosamine 1-phosphate from alpha-D-glucosamine 6-phosphate (route I): step 1/2.</text>
</comment>
<comment type="subcellular location">
    <subcellularLocation>
        <location evidence="1">Endomembrane system</location>
        <topology evidence="1">Peripheral membrane protein</topology>
    </subcellularLocation>
    <subcellularLocation>
        <location evidence="2">Endoplasmic reticulum membrane</location>
    </subcellularLocation>
</comment>
<evidence type="ECO:0000256" key="10">
    <source>
        <dbReference type="ARBA" id="ARBA00023315"/>
    </source>
</evidence>
<evidence type="ECO:0000256" key="12">
    <source>
        <dbReference type="SAM" id="Coils"/>
    </source>
</evidence>
<keyword evidence="8" id="KW-0256">Endoplasmic reticulum</keyword>
<dbReference type="Gene3D" id="3.40.630.30">
    <property type="match status" value="1"/>
</dbReference>
<evidence type="ECO:0000256" key="5">
    <source>
        <dbReference type="ARBA" id="ARBA00011738"/>
    </source>
</evidence>
<dbReference type="STRING" id="1157962.A0A250XBF2"/>
<evidence type="ECO:0000313" key="16">
    <source>
        <dbReference type="Proteomes" id="UP000232323"/>
    </source>
</evidence>
<sequence>MGEDILQIRDLQRTDNHKGYLNLLAQLTSVGDISDLEFEERFNELETSRDYQVLVIEDTSCSRVVGTATLLIERKFIHNCGKVAHVEDVVVDDAYRGKQLGKRLIEALIQASKATGCYKVILDCSEANVSFYEKCGLKRKEVQMDYINSVEALAEDQRRELQRVREEKRDIEKVVFKQEVHGGGKPAVIDFQNASISDMPPKLRMVFEENKVMKDKLRKYKHQNQTLESDLLKRNNQIVVMEDTINVLKQQLQACSRTPEEVDREENLRNLFKEQVRKTQDLEHEVAILKQKIEVDAKLNKQSAAVASREHQQLKNKLVVANANMDEKDKELRAALLEVKKLTRKLAPNKAAFLNGFEEEEEESTSPSKAEEMSHVAHPVHAAPAQDTVVKLVINIKEVEISFMLSDQSIAAGGSRTLGHDHSGGTEYDGEIVHDLSAASLDCLKQQQQQGGHQDRAVSPLFARPVGGEEETDMPEAHQAEEPAAAAAAVAAQELVPLEPELASTAKQEPHEEPAAAPEPLEHQNTPATKAPEPEAAPPLSKRSYSKKGTPETHLSKPKAVPYSRTYARAGEKSVKGGDHTPPSAASSMKGGRGGKSSHSNVAVAEGGAFIPSATDSTPRSISPAAAAAADVLMVPSPPPESRLQDSESQVELSADGEAEGHAPGTLENADGATTAMDHVGASERTLQEDQQHNASPSTEEGSHDDYSVGLSDVAGAAVDEEAQAGGVSLDGRQETDDPAASAGEDTFLPADA</sequence>
<name>A0A250XBF2_9CHLO</name>
<comment type="catalytic activity">
    <reaction evidence="11">
        <text>D-glucosamine 6-phosphate + acetyl-CoA = N-acetyl-D-glucosamine 6-phosphate + CoA + H(+)</text>
        <dbReference type="Rhea" id="RHEA:10292"/>
        <dbReference type="ChEBI" id="CHEBI:15378"/>
        <dbReference type="ChEBI" id="CHEBI:57287"/>
        <dbReference type="ChEBI" id="CHEBI:57288"/>
        <dbReference type="ChEBI" id="CHEBI:57513"/>
        <dbReference type="ChEBI" id="CHEBI:58725"/>
        <dbReference type="EC" id="2.3.1.4"/>
    </reaction>
</comment>
<keyword evidence="7" id="KW-0808">Transferase</keyword>
<dbReference type="CDD" id="cd04301">
    <property type="entry name" value="NAT_SF"/>
    <property type="match status" value="1"/>
</dbReference>
<dbReference type="GO" id="GO:0006048">
    <property type="term" value="P:UDP-N-acetylglucosamine biosynthetic process"/>
    <property type="evidence" value="ECO:0007669"/>
    <property type="project" value="UniProtKB-UniPathway"/>
</dbReference>
<keyword evidence="16" id="KW-1185">Reference proteome</keyword>
<feature type="region of interest" description="Disordered" evidence="13">
    <location>
        <begin position="504"/>
        <end position="601"/>
    </location>
</feature>
<evidence type="ECO:0000256" key="7">
    <source>
        <dbReference type="ARBA" id="ARBA00022679"/>
    </source>
</evidence>
<proteinExistence type="inferred from homology"/>
<evidence type="ECO:0000256" key="11">
    <source>
        <dbReference type="ARBA" id="ARBA00048964"/>
    </source>
</evidence>
<feature type="coiled-coil region" evidence="12">
    <location>
        <begin position="304"/>
        <end position="345"/>
    </location>
</feature>
<comment type="subunit">
    <text evidence="5">Homodimer.</text>
</comment>
<protein>
    <recommendedName>
        <fullName evidence="6">glucosamine-phosphate N-acetyltransferase</fullName>
        <ecNumber evidence="6">2.3.1.4</ecNumber>
    </recommendedName>
</protein>
<evidence type="ECO:0000256" key="3">
    <source>
        <dbReference type="ARBA" id="ARBA00004832"/>
    </source>
</evidence>